<dbReference type="PANTHER" id="PTHR44196">
    <property type="entry name" value="DEHYDROGENASE/REDUCTASE SDR FAMILY MEMBER 7B"/>
    <property type="match status" value="1"/>
</dbReference>
<accession>A0A8J7L582</accession>
<evidence type="ECO:0000313" key="4">
    <source>
        <dbReference type="Proteomes" id="UP000599391"/>
    </source>
</evidence>
<keyword evidence="2" id="KW-0560">Oxidoreductase</keyword>
<proteinExistence type="inferred from homology"/>
<dbReference type="Proteomes" id="UP000599391">
    <property type="component" value="Unassembled WGS sequence"/>
</dbReference>
<comment type="similarity">
    <text evidence="1">Belongs to the short-chain dehydrogenases/reductases (SDR) family.</text>
</comment>
<evidence type="ECO:0000256" key="2">
    <source>
        <dbReference type="ARBA" id="ARBA00023002"/>
    </source>
</evidence>
<dbReference type="PANTHER" id="PTHR44196:SF1">
    <property type="entry name" value="DEHYDROGENASE_REDUCTASE SDR FAMILY MEMBER 7B"/>
    <property type="match status" value="1"/>
</dbReference>
<dbReference type="PRINTS" id="PR00081">
    <property type="entry name" value="GDHRDH"/>
</dbReference>
<comment type="caution">
    <text evidence="3">The sequence shown here is derived from an EMBL/GenBank/DDBJ whole genome shotgun (WGS) entry which is preliminary data.</text>
</comment>
<dbReference type="GO" id="GO:0016020">
    <property type="term" value="C:membrane"/>
    <property type="evidence" value="ECO:0007669"/>
    <property type="project" value="TreeGrafter"/>
</dbReference>
<dbReference type="Pfam" id="PF00106">
    <property type="entry name" value="adh_short"/>
    <property type="match status" value="1"/>
</dbReference>
<dbReference type="GO" id="GO:0016491">
    <property type="term" value="F:oxidoreductase activity"/>
    <property type="evidence" value="ECO:0007669"/>
    <property type="project" value="UniProtKB-KW"/>
</dbReference>
<protein>
    <submittedName>
        <fullName evidence="3">SDR family oxidoreductase</fullName>
    </submittedName>
</protein>
<dbReference type="CDD" id="cd05233">
    <property type="entry name" value="SDR_c"/>
    <property type="match status" value="1"/>
</dbReference>
<name>A0A8J7L582_9CYAN</name>
<dbReference type="RefSeq" id="WP_214440613.1">
    <property type="nucleotide sequence ID" value="NZ_JAECZB010000071.1"/>
</dbReference>
<dbReference type="SUPFAM" id="SSF51735">
    <property type="entry name" value="NAD(P)-binding Rossmann-fold domains"/>
    <property type="match status" value="1"/>
</dbReference>
<evidence type="ECO:0000256" key="1">
    <source>
        <dbReference type="ARBA" id="ARBA00006484"/>
    </source>
</evidence>
<gene>
    <name evidence="3" type="ORF">I8751_18770</name>
</gene>
<dbReference type="Gene3D" id="3.40.50.720">
    <property type="entry name" value="NAD(P)-binding Rossmann-like Domain"/>
    <property type="match status" value="1"/>
</dbReference>
<evidence type="ECO:0000313" key="3">
    <source>
        <dbReference type="EMBL" id="MBH8554372.1"/>
    </source>
</evidence>
<reference evidence="3 4" key="1">
    <citation type="journal article" date="2021" name="Int. J. Syst. Evol. Microbiol.">
        <title>Amazonocrinis nigriterrae gen. nov., sp. nov., Atlanticothrix silvestris gen. nov., sp. nov. and Dendronalium phyllosphericum gen. nov., sp. nov., nostocacean cyanobacteria from Brazilian environments.</title>
        <authorList>
            <person name="Alvarenga D.O."/>
            <person name="Andreote A.P.D."/>
            <person name="Branco L.H.Z."/>
            <person name="Delbaje E."/>
            <person name="Cruz R.B."/>
            <person name="Varani A.M."/>
            <person name="Fiore M.F."/>
        </authorList>
    </citation>
    <scope>NUCLEOTIDE SEQUENCE [LARGE SCALE GENOMIC DNA]</scope>
    <source>
        <strain evidence="3 4">CENA357</strain>
    </source>
</reference>
<dbReference type="InterPro" id="IPR002347">
    <property type="entry name" value="SDR_fam"/>
</dbReference>
<dbReference type="EMBL" id="JAECZB010000071">
    <property type="protein sequence ID" value="MBH8554372.1"/>
    <property type="molecule type" value="Genomic_DNA"/>
</dbReference>
<organism evidence="3 4">
    <name type="scientific">Atlanticothrix silvestris CENA357</name>
    <dbReference type="NCBI Taxonomy" id="1725252"/>
    <lineage>
        <taxon>Bacteria</taxon>
        <taxon>Bacillati</taxon>
        <taxon>Cyanobacteriota</taxon>
        <taxon>Cyanophyceae</taxon>
        <taxon>Nostocales</taxon>
        <taxon>Nodulariaceae</taxon>
        <taxon>Atlanticothrix</taxon>
        <taxon>Atlanticothrix silvestris</taxon>
    </lineage>
</organism>
<dbReference type="InterPro" id="IPR036291">
    <property type="entry name" value="NAD(P)-bd_dom_sf"/>
</dbReference>
<sequence length="229" mass="24676">MNQEEKKRLVVIGASRGIGAAVAKHFSSRGHEIFSVSRSTPAAGTWIKADVSNPNGIAAVKEGIGTESVDALLFMGGVWEGGAFTDDYDFLKSSDQETRFVISVNMIAPIEITRKLSENLVKGKNPRAIYIGSVSGLDNCASAEVANTASKFGLRGAVQSLRLAFRDKKIGFTVINPGNVATDEVMLDIKEGRFPPQTPIPLSDIISSIEWILSLSSDVDVQDLNLHQR</sequence>
<keyword evidence="4" id="KW-1185">Reference proteome</keyword>
<dbReference type="AlphaFoldDB" id="A0A8J7L582"/>